<reference evidence="4" key="1">
    <citation type="journal article" date="2017" name="Front. Plant Sci.">
        <title>Climate Clever Clovers: New Paradigm to Reduce the Environmental Footprint of Ruminants by Breeding Low Methanogenic Forages Utilizing Haplotype Variation.</title>
        <authorList>
            <person name="Kaur P."/>
            <person name="Appels R."/>
            <person name="Bayer P.E."/>
            <person name="Keeble-Gagnere G."/>
            <person name="Wang J."/>
            <person name="Hirakawa H."/>
            <person name="Shirasawa K."/>
            <person name="Vercoe P."/>
            <person name="Stefanova K."/>
            <person name="Durmic Z."/>
            <person name="Nichols P."/>
            <person name="Revell C."/>
            <person name="Isobe S.N."/>
            <person name="Edwards D."/>
            <person name="Erskine W."/>
        </authorList>
    </citation>
    <scope>NUCLEOTIDE SEQUENCE [LARGE SCALE GENOMIC DNA]</scope>
    <source>
        <strain evidence="4">cv. Daliak</strain>
    </source>
</reference>
<evidence type="ECO:0000313" key="3">
    <source>
        <dbReference type="EMBL" id="GAU47927.1"/>
    </source>
</evidence>
<evidence type="ECO:0000256" key="1">
    <source>
        <dbReference type="SAM" id="Phobius"/>
    </source>
</evidence>
<name>A0A2Z6PPK2_TRISU</name>
<dbReference type="InterPro" id="IPR059144">
    <property type="entry name" value="NFP_LysM3"/>
</dbReference>
<accession>A0A2Z6PPK2</accession>
<keyword evidence="1" id="KW-0472">Membrane</keyword>
<feature type="transmembrane region" description="Helical" evidence="1">
    <location>
        <begin position="81"/>
        <end position="101"/>
    </location>
</feature>
<dbReference type="Gene3D" id="3.30.200.20">
    <property type="entry name" value="Phosphorylase Kinase, domain 1"/>
    <property type="match status" value="1"/>
</dbReference>
<dbReference type="InterPro" id="IPR052611">
    <property type="entry name" value="Plant_RLK_LysM"/>
</dbReference>
<dbReference type="PANTHER" id="PTHR45927:SF15">
    <property type="entry name" value="SERINE_THREONINE RECEPTOR-LIKE KINASE NFP"/>
    <property type="match status" value="1"/>
</dbReference>
<keyword evidence="4" id="KW-1185">Reference proteome</keyword>
<dbReference type="Proteomes" id="UP000242715">
    <property type="component" value="Unassembled WGS sequence"/>
</dbReference>
<keyword evidence="1" id="KW-0812">Transmembrane</keyword>
<dbReference type="EMBL" id="DF974363">
    <property type="protein sequence ID" value="GAU47927.1"/>
    <property type="molecule type" value="Genomic_DNA"/>
</dbReference>
<sequence>MISYVVQPSDNVSSIASMFGTTEKSITDVNGENLYIYDTIFVPVNKLPVLKQPSTIAPSPPPSGNFDDGGDDDKSGTVRGLAIGLGILGFLLILILGIWFYREVMVKKEKKGRDLYLGEKGYKGNNNNDKKKKQMDVNFMANVSDCLDKYRVFGFDELVEATNGFDESYLIQGSVYKGEIDGQVYAIKKMKWNAYEELKILQKCLYYVQNVSVILLT</sequence>
<dbReference type="SUPFAM" id="SSF54106">
    <property type="entry name" value="LysM domain"/>
    <property type="match status" value="1"/>
</dbReference>
<dbReference type="SMART" id="SM00257">
    <property type="entry name" value="LysM"/>
    <property type="match status" value="1"/>
</dbReference>
<dbReference type="Pfam" id="PF23462">
    <property type="entry name" value="LysM3_NFP"/>
    <property type="match status" value="1"/>
</dbReference>
<dbReference type="Gene3D" id="3.10.350.10">
    <property type="entry name" value="LysM domain"/>
    <property type="match status" value="1"/>
</dbReference>
<dbReference type="PROSITE" id="PS51782">
    <property type="entry name" value="LYSM"/>
    <property type="match status" value="1"/>
</dbReference>
<dbReference type="CDD" id="cd00118">
    <property type="entry name" value="LysM"/>
    <property type="match status" value="1"/>
</dbReference>
<proteinExistence type="predicted"/>
<protein>
    <recommendedName>
        <fullName evidence="2">LysM domain-containing protein</fullName>
    </recommendedName>
</protein>
<dbReference type="AlphaFoldDB" id="A0A2Z6PPK2"/>
<feature type="domain" description="LysM" evidence="2">
    <location>
        <begin position="2"/>
        <end position="49"/>
    </location>
</feature>
<evidence type="ECO:0000259" key="2">
    <source>
        <dbReference type="PROSITE" id="PS51782"/>
    </source>
</evidence>
<dbReference type="PANTHER" id="PTHR45927">
    <property type="entry name" value="LYSM-DOMAIN RECEPTOR-LIKE KINASE-RELATED"/>
    <property type="match status" value="1"/>
</dbReference>
<keyword evidence="1" id="KW-1133">Transmembrane helix</keyword>
<gene>
    <name evidence="3" type="ORF">TSUD_13970</name>
</gene>
<dbReference type="InterPro" id="IPR036779">
    <property type="entry name" value="LysM_dom_sf"/>
</dbReference>
<evidence type="ECO:0000313" key="4">
    <source>
        <dbReference type="Proteomes" id="UP000242715"/>
    </source>
</evidence>
<dbReference type="InterPro" id="IPR018392">
    <property type="entry name" value="LysM"/>
</dbReference>
<dbReference type="OrthoDB" id="4062651at2759"/>
<organism evidence="3 4">
    <name type="scientific">Trifolium subterraneum</name>
    <name type="common">Subterranean clover</name>
    <dbReference type="NCBI Taxonomy" id="3900"/>
    <lineage>
        <taxon>Eukaryota</taxon>
        <taxon>Viridiplantae</taxon>
        <taxon>Streptophyta</taxon>
        <taxon>Embryophyta</taxon>
        <taxon>Tracheophyta</taxon>
        <taxon>Spermatophyta</taxon>
        <taxon>Magnoliopsida</taxon>
        <taxon>eudicotyledons</taxon>
        <taxon>Gunneridae</taxon>
        <taxon>Pentapetalae</taxon>
        <taxon>rosids</taxon>
        <taxon>fabids</taxon>
        <taxon>Fabales</taxon>
        <taxon>Fabaceae</taxon>
        <taxon>Papilionoideae</taxon>
        <taxon>50 kb inversion clade</taxon>
        <taxon>NPAAA clade</taxon>
        <taxon>Hologalegina</taxon>
        <taxon>IRL clade</taxon>
        <taxon>Trifolieae</taxon>
        <taxon>Trifolium</taxon>
    </lineage>
</organism>